<comment type="caution">
    <text evidence="19">Lacks conserved residue(s) required for the propagation of feature annotation.</text>
</comment>
<keyword evidence="16" id="KW-0393">Immunoglobulin domain</keyword>
<evidence type="ECO:0000256" key="7">
    <source>
        <dbReference type="ARBA" id="ARBA00022777"/>
    </source>
</evidence>
<evidence type="ECO:0000313" key="32">
    <source>
        <dbReference type="RefSeq" id="XP_026297810.1"/>
    </source>
</evidence>
<dbReference type="GO" id="GO:0017147">
    <property type="term" value="F:Wnt-protein binding"/>
    <property type="evidence" value="ECO:0007669"/>
    <property type="project" value="TreeGrafter"/>
</dbReference>
<keyword evidence="14 21" id="KW-0675">Receptor</keyword>
<evidence type="ECO:0000256" key="9">
    <source>
        <dbReference type="ARBA" id="ARBA00022989"/>
    </source>
</evidence>
<evidence type="ECO:0000256" key="16">
    <source>
        <dbReference type="ARBA" id="ARBA00023319"/>
    </source>
</evidence>
<protein>
    <recommendedName>
        <fullName evidence="21">Tyrosine-protein kinase receptor</fullName>
        <ecNumber evidence="21">2.7.10.1</ecNumber>
    </recommendedName>
</protein>
<dbReference type="InterPro" id="IPR020067">
    <property type="entry name" value="Frizzled_dom"/>
</dbReference>
<dbReference type="SMART" id="SM00219">
    <property type="entry name" value="TyrKc"/>
    <property type="match status" value="1"/>
</dbReference>
<dbReference type="PROSITE" id="PS50835">
    <property type="entry name" value="IG_LIKE"/>
    <property type="match status" value="1"/>
</dbReference>
<keyword evidence="9 23" id="KW-1133">Transmembrane helix</keyword>
<dbReference type="Pfam" id="PF07714">
    <property type="entry name" value="PK_Tyr_Ser-Thr"/>
    <property type="match status" value="1"/>
</dbReference>
<dbReference type="SMART" id="SM00130">
    <property type="entry name" value="KR"/>
    <property type="match status" value="1"/>
</dbReference>
<dbReference type="SUPFAM" id="SSF48726">
    <property type="entry name" value="Immunoglobulin"/>
    <property type="match status" value="1"/>
</dbReference>
<dbReference type="PROSITE" id="PS00109">
    <property type="entry name" value="PROTEIN_KINASE_TYR"/>
    <property type="match status" value="1"/>
</dbReference>
<feature type="compositionally biased region" description="Low complexity" evidence="22">
    <location>
        <begin position="716"/>
        <end position="738"/>
    </location>
</feature>
<comment type="subcellular location">
    <subcellularLocation>
        <location evidence="1">Membrane</location>
        <topology evidence="1">Single-pass type I membrane protein</topology>
    </subcellularLocation>
    <subcellularLocation>
        <location evidence="17">Synapse</location>
    </subcellularLocation>
</comment>
<dbReference type="AlphaFoldDB" id="A0A7M7MLL5"/>
<keyword evidence="2 21" id="KW-0597">Phosphoprotein</keyword>
<dbReference type="Gene3D" id="2.60.40.10">
    <property type="entry name" value="Immunoglobulins"/>
    <property type="match status" value="1"/>
</dbReference>
<evidence type="ECO:0000256" key="20">
    <source>
        <dbReference type="PROSITE-ProRule" id="PRU10141"/>
    </source>
</evidence>
<evidence type="ECO:0000256" key="8">
    <source>
        <dbReference type="ARBA" id="ARBA00022840"/>
    </source>
</evidence>
<dbReference type="PROSITE" id="PS50038">
    <property type="entry name" value="FZ"/>
    <property type="match status" value="1"/>
</dbReference>
<dbReference type="EnsemblMetazoa" id="XM_026442024">
    <property type="protein sequence ID" value="XP_026297809"/>
    <property type="gene ID" value="LOC413616"/>
</dbReference>
<dbReference type="InterPro" id="IPR036179">
    <property type="entry name" value="Ig-like_dom_sf"/>
</dbReference>
<evidence type="ECO:0000256" key="1">
    <source>
        <dbReference type="ARBA" id="ARBA00004479"/>
    </source>
</evidence>
<name>A0A7M7MLL5_APIME</name>
<evidence type="ECO:0000256" key="14">
    <source>
        <dbReference type="ARBA" id="ARBA00023170"/>
    </source>
</evidence>
<feature type="compositionally biased region" description="Basic and acidic residues" evidence="22">
    <location>
        <begin position="173"/>
        <end position="187"/>
    </location>
</feature>
<dbReference type="InterPro" id="IPR050122">
    <property type="entry name" value="RTK"/>
</dbReference>
<dbReference type="PROSITE" id="PS00239">
    <property type="entry name" value="RECEPTOR_TYR_KIN_II"/>
    <property type="match status" value="1"/>
</dbReference>
<dbReference type="PROSITE" id="PS50070">
    <property type="entry name" value="KRINGLE_2"/>
    <property type="match status" value="1"/>
</dbReference>
<evidence type="ECO:0000256" key="24">
    <source>
        <dbReference type="SAM" id="SignalP"/>
    </source>
</evidence>
<evidence type="ECO:0000259" key="28">
    <source>
        <dbReference type="PROSITE" id="PS50835"/>
    </source>
</evidence>
<dbReference type="PANTHER" id="PTHR24416:SF611">
    <property type="entry name" value="TYROSINE-PROTEIN KINASE TRANSMEMBRANE RECEPTOR ROR"/>
    <property type="match status" value="1"/>
</dbReference>
<feature type="binding site" evidence="20">
    <location>
        <position position="781"/>
    </location>
    <ligand>
        <name>ATP</name>
        <dbReference type="ChEBI" id="CHEBI:30616"/>
    </ligand>
</feature>
<evidence type="ECO:0000256" key="2">
    <source>
        <dbReference type="ARBA" id="ARBA00022553"/>
    </source>
</evidence>
<dbReference type="RefSeq" id="XP_026297810.1">
    <property type="nucleotide sequence ID" value="XM_026442025.1"/>
</dbReference>
<feature type="chain" id="PRO_5044660526" description="Tyrosine-protein kinase receptor" evidence="24">
    <location>
        <begin position="29"/>
        <end position="1193"/>
    </location>
</feature>
<dbReference type="EC" id="2.7.10.1" evidence="21"/>
<evidence type="ECO:0000256" key="19">
    <source>
        <dbReference type="PROSITE-ProRule" id="PRU00121"/>
    </source>
</evidence>
<dbReference type="InterPro" id="IPR020635">
    <property type="entry name" value="Tyr_kinase_cat_dom"/>
</dbReference>
<feature type="compositionally biased region" description="Polar residues" evidence="22">
    <location>
        <begin position="1155"/>
        <end position="1169"/>
    </location>
</feature>
<keyword evidence="5 21" id="KW-0812">Transmembrane</keyword>
<evidence type="ECO:0000313" key="29">
    <source>
        <dbReference type="EnsemblMetazoa" id="XP_026297810"/>
    </source>
</evidence>
<dbReference type="InterPro" id="IPR001245">
    <property type="entry name" value="Ser-Thr/Tyr_kinase_cat_dom"/>
</dbReference>
<evidence type="ECO:0000256" key="11">
    <source>
        <dbReference type="ARBA" id="ARBA00023136"/>
    </source>
</evidence>
<evidence type="ECO:0000259" key="25">
    <source>
        <dbReference type="PROSITE" id="PS50011"/>
    </source>
</evidence>
<dbReference type="InterPro" id="IPR011009">
    <property type="entry name" value="Kinase-like_dom_sf"/>
</dbReference>
<dbReference type="CDD" id="cd07459">
    <property type="entry name" value="CRD_TK_ROR_like"/>
    <property type="match status" value="1"/>
</dbReference>
<dbReference type="PROSITE" id="PS00021">
    <property type="entry name" value="KRINGLE_1"/>
    <property type="match status" value="1"/>
</dbReference>
<dbReference type="InterPro" id="IPR008266">
    <property type="entry name" value="Tyr_kinase_AS"/>
</dbReference>
<dbReference type="InterPro" id="IPR041775">
    <property type="entry name" value="Ror-like_CRD"/>
</dbReference>
<evidence type="ECO:0000256" key="22">
    <source>
        <dbReference type="SAM" id="MobiDB-lite"/>
    </source>
</evidence>
<feature type="signal peptide" evidence="24">
    <location>
        <begin position="1"/>
        <end position="28"/>
    </location>
</feature>
<dbReference type="Gene3D" id="1.10.510.10">
    <property type="entry name" value="Transferase(Phosphotransferase) domain 1"/>
    <property type="match status" value="1"/>
</dbReference>
<evidence type="ECO:0000256" key="5">
    <source>
        <dbReference type="ARBA" id="ARBA00022692"/>
    </source>
</evidence>
<evidence type="ECO:0000259" key="26">
    <source>
        <dbReference type="PROSITE" id="PS50038"/>
    </source>
</evidence>
<dbReference type="GO" id="GO:0005524">
    <property type="term" value="F:ATP binding"/>
    <property type="evidence" value="ECO:0007669"/>
    <property type="project" value="UniProtKB-UniRule"/>
</dbReference>
<dbReference type="FunFam" id="1.10.510.10:FF:000116">
    <property type="entry name" value="inactive tyrosine-protein kinase transmembrane receptor ROR1"/>
    <property type="match status" value="1"/>
</dbReference>
<dbReference type="Pfam" id="PF00051">
    <property type="entry name" value="Kringle"/>
    <property type="match status" value="1"/>
</dbReference>
<dbReference type="SUPFAM" id="SSF57440">
    <property type="entry name" value="Kringle-like"/>
    <property type="match status" value="1"/>
</dbReference>
<dbReference type="SMART" id="SM00408">
    <property type="entry name" value="IGc2"/>
    <property type="match status" value="1"/>
</dbReference>
<accession>A0A8B8H1F5</accession>
<evidence type="ECO:0000256" key="17">
    <source>
        <dbReference type="ARBA" id="ARBA00034103"/>
    </source>
</evidence>
<feature type="domain" description="Ig-like" evidence="28">
    <location>
        <begin position="84"/>
        <end position="171"/>
    </location>
</feature>
<dbReference type="PRINTS" id="PR00109">
    <property type="entry name" value="TYRKINASE"/>
</dbReference>
<keyword evidence="7 31" id="KW-0418">Kinase</keyword>
<keyword evidence="30" id="KW-1185">Reference proteome</keyword>
<evidence type="ECO:0000313" key="30">
    <source>
        <dbReference type="Proteomes" id="UP000005203"/>
    </source>
</evidence>
<dbReference type="InterPro" id="IPR036790">
    <property type="entry name" value="Frizzled_dom_sf"/>
</dbReference>
<dbReference type="PRINTS" id="PR00018">
    <property type="entry name" value="KRINGLE"/>
</dbReference>
<feature type="region of interest" description="Disordered" evidence="22">
    <location>
        <begin position="710"/>
        <end position="738"/>
    </location>
</feature>
<feature type="region of interest" description="Disordered" evidence="22">
    <location>
        <begin position="432"/>
        <end position="469"/>
    </location>
</feature>
<evidence type="ECO:0000256" key="4">
    <source>
        <dbReference type="ARBA" id="ARBA00022679"/>
    </source>
</evidence>
<dbReference type="InterPro" id="IPR003598">
    <property type="entry name" value="Ig_sub2"/>
</dbReference>
<keyword evidence="4" id="KW-0808">Transferase</keyword>
<evidence type="ECO:0000256" key="6">
    <source>
        <dbReference type="ARBA" id="ARBA00022741"/>
    </source>
</evidence>
<dbReference type="GO" id="GO:0004714">
    <property type="term" value="F:transmembrane receptor protein tyrosine kinase activity"/>
    <property type="evidence" value="ECO:0007669"/>
    <property type="project" value="UniProtKB-EC"/>
</dbReference>
<dbReference type="Gene3D" id="1.10.2000.10">
    <property type="entry name" value="Frizzled cysteine-rich domain"/>
    <property type="match status" value="2"/>
</dbReference>
<dbReference type="GO" id="GO:0045202">
    <property type="term" value="C:synapse"/>
    <property type="evidence" value="ECO:0007669"/>
    <property type="project" value="UniProtKB-SubCell"/>
</dbReference>
<dbReference type="CDD" id="cd05048">
    <property type="entry name" value="PTKc_Ror"/>
    <property type="match status" value="1"/>
</dbReference>
<keyword evidence="13" id="KW-1015">Disulfide bond</keyword>
<keyword evidence="6 20" id="KW-0547">Nucleotide-binding</keyword>
<keyword evidence="10" id="KW-0770">Synapse</keyword>
<feature type="compositionally biased region" description="Basic and acidic residues" evidence="22">
    <location>
        <begin position="227"/>
        <end position="251"/>
    </location>
</feature>
<dbReference type="Proteomes" id="UP000005203">
    <property type="component" value="Linkage group LG8"/>
</dbReference>
<dbReference type="CTD" id="34367"/>
<proteinExistence type="inferred from homology"/>
<gene>
    <name evidence="31 32" type="primary">LOC413616</name>
</gene>
<accession>A0A7M7MLL7</accession>
<feature type="domain" description="Kringle" evidence="27">
    <location>
        <begin position="564"/>
        <end position="641"/>
    </location>
</feature>
<comment type="catalytic activity">
    <reaction evidence="18 21">
        <text>L-tyrosyl-[protein] + ATP = O-phospho-L-tyrosyl-[protein] + ADP + H(+)</text>
        <dbReference type="Rhea" id="RHEA:10596"/>
        <dbReference type="Rhea" id="RHEA-COMP:10136"/>
        <dbReference type="Rhea" id="RHEA-COMP:20101"/>
        <dbReference type="ChEBI" id="CHEBI:15378"/>
        <dbReference type="ChEBI" id="CHEBI:30616"/>
        <dbReference type="ChEBI" id="CHEBI:46858"/>
        <dbReference type="ChEBI" id="CHEBI:61978"/>
        <dbReference type="ChEBI" id="CHEBI:456216"/>
        <dbReference type="EC" id="2.7.10.1"/>
    </reaction>
</comment>
<dbReference type="Gene3D" id="3.30.200.20">
    <property type="entry name" value="Phosphorylase Kinase, domain 1"/>
    <property type="match status" value="1"/>
</dbReference>
<feature type="region of interest" description="Disordered" evidence="22">
    <location>
        <begin position="223"/>
        <end position="251"/>
    </location>
</feature>
<feature type="domain" description="Protein kinase" evidence="25">
    <location>
        <begin position="747"/>
        <end position="1021"/>
    </location>
</feature>
<dbReference type="InterPro" id="IPR002011">
    <property type="entry name" value="Tyr_kinase_rcpt_2_CS"/>
</dbReference>
<dbReference type="InterPro" id="IPR003599">
    <property type="entry name" value="Ig_sub"/>
</dbReference>
<comment type="similarity">
    <text evidence="21">Belongs to the protein kinase superfamily. Tyr protein kinase family. Insulin receptor subfamily.</text>
</comment>
<dbReference type="RefSeq" id="XP_026297809.1">
    <property type="nucleotide sequence ID" value="XM_026442024.1"/>
</dbReference>
<dbReference type="InterPro" id="IPR000719">
    <property type="entry name" value="Prot_kinase_dom"/>
</dbReference>
<evidence type="ECO:0000256" key="21">
    <source>
        <dbReference type="RuleBase" id="RU000312"/>
    </source>
</evidence>
<keyword evidence="11 23" id="KW-0472">Membrane</keyword>
<dbReference type="InterPro" id="IPR013806">
    <property type="entry name" value="Kringle-like"/>
</dbReference>
<evidence type="ECO:0000256" key="18">
    <source>
        <dbReference type="ARBA" id="ARBA00051243"/>
    </source>
</evidence>
<dbReference type="CDD" id="cd00108">
    <property type="entry name" value="KR"/>
    <property type="match status" value="1"/>
</dbReference>
<accession>A0A8B8H457</accession>
<evidence type="ECO:0000256" key="3">
    <source>
        <dbReference type="ARBA" id="ARBA00022572"/>
    </source>
</evidence>
<dbReference type="KEGG" id="ame:413616"/>
<keyword evidence="12" id="KW-0829">Tyrosine-protein kinase</keyword>
<dbReference type="InterPro" id="IPR000001">
    <property type="entry name" value="Kringle"/>
</dbReference>
<feature type="region of interest" description="Disordered" evidence="22">
    <location>
        <begin position="167"/>
        <end position="187"/>
    </location>
</feature>
<evidence type="ECO:0000256" key="23">
    <source>
        <dbReference type="SAM" id="Phobius"/>
    </source>
</evidence>
<evidence type="ECO:0000259" key="27">
    <source>
        <dbReference type="PROSITE" id="PS50070"/>
    </source>
</evidence>
<keyword evidence="15" id="KW-0325">Glycoprotein</keyword>
<evidence type="ECO:0000256" key="15">
    <source>
        <dbReference type="ARBA" id="ARBA00023180"/>
    </source>
</evidence>
<evidence type="ECO:0000256" key="13">
    <source>
        <dbReference type="ARBA" id="ARBA00023157"/>
    </source>
</evidence>
<feature type="region of interest" description="Disordered" evidence="22">
    <location>
        <begin position="1145"/>
        <end position="1169"/>
    </location>
</feature>
<reference evidence="31 32" key="2">
    <citation type="submission" date="2025-04" db="UniProtKB">
        <authorList>
            <consortium name="RefSeq"/>
        </authorList>
    </citation>
    <scope>IDENTIFICATION</scope>
    <source>
        <strain evidence="31 32">DH4</strain>
        <tissue evidence="31 32">Whole body</tissue>
    </source>
</reference>
<dbReference type="SMART" id="SM00409">
    <property type="entry name" value="IG"/>
    <property type="match status" value="1"/>
</dbReference>
<dbReference type="GO" id="GO:0005886">
    <property type="term" value="C:plasma membrane"/>
    <property type="evidence" value="ECO:0007669"/>
    <property type="project" value="TreeGrafter"/>
</dbReference>
<dbReference type="PROSITE" id="PS50011">
    <property type="entry name" value="PROTEIN_KINASE_DOM"/>
    <property type="match status" value="1"/>
</dbReference>
<dbReference type="GO" id="GO:0043235">
    <property type="term" value="C:receptor complex"/>
    <property type="evidence" value="ECO:0007669"/>
    <property type="project" value="TreeGrafter"/>
</dbReference>
<dbReference type="InterPro" id="IPR038178">
    <property type="entry name" value="Kringle_sf"/>
</dbReference>
<dbReference type="EnsemblMetazoa" id="XM_026442025">
    <property type="protein sequence ID" value="XP_026297810"/>
    <property type="gene ID" value="LOC413616"/>
</dbReference>
<dbReference type="InterPro" id="IPR007110">
    <property type="entry name" value="Ig-like_dom"/>
</dbReference>
<feature type="transmembrane region" description="Helical" evidence="23">
    <location>
        <begin position="645"/>
        <end position="669"/>
    </location>
</feature>
<keyword evidence="3 19" id="KW-0420">Kringle</keyword>
<dbReference type="InterPro" id="IPR017441">
    <property type="entry name" value="Protein_kinase_ATP_BS"/>
</dbReference>
<dbReference type="OrthoDB" id="10005095at2759"/>
<accession>A0A7M7MLL5</accession>
<sequence>MMGRQSCGKLCFLFVVLLFAAALKGGNGDVENLDPDVQDYTTDEDYNDVFDATTNGTEMEAVSGAKSGTLKFIRTLTNISKDAGGVAHMRCEVVGDPPPTKIKWFKNEAPLEEKRPKITIKKIHAQAHEHAAKNIAGSRLKIINLDVSDVGFYTCRVTNGKDQIQSEGTLRVDSSKNRHERRKERNSYRWKRVPARDRTWQSRMHYVREMQQRLRVRPTYYVSRTGNGKDKTTRVPIHSDHPISQTSDDRFSPDMIGGGDFIEDIGPGDGLELSGTGMSTPHISHLASTNPFSILSPSPQPTSSQTNTIDIHTIGGLRNVNMQLSPGRKDNHEGKCEVYVGKTCAQFLGNQSVYIPYPMTQELLDDKLMKAFGVIKYSNEVSSNCEGYAKPSLCFSAFPICRDPDSILKLKNSEASASLFHFLNSNQGDLSRDMGDGDDADDITGAHGIPKKRSPTLGPSSEFNPYKDGKVSNKKIINQSYGETQSSNRMEINRKLRRICRQECEMLENDLCKKEYAIAKRHPLIGHQVPLIDCSDLPMEDTPEARDCLTLGISSGNNVQENDYCYWGSGKSYRGIIKTSISGRSCMQWSHGEFNLQISDYPELAGKHSYCRNPGDKELQPWCYVYVDSKPQKEFCNIPKCVENLWIYAVVGFVLTGGFVTILVCYCCCYRSKKSRRQMNHLPTNKMLTGIQCDKNIYDGRRSTTQPMEMSSLLAGPGNTTPGTGTLSSGSSRTSNNRVPQFTTNNVVLLQELGEGAFGKVYKGELQTGNKCEPPIYVAVKTLKENASPKTQSDFKREVDLMTDLRHPNIICLLGVILKGEPMCMLFEYMTQGDLHEFLICHSPRSDVPLNNGNGKILEQPEFLHIALQIASGMEYLASHHYVHRDLAARNCLVGDNLTVKISDFGLSRDIYSSDYYRVQSKSLLPVRWMPPESILYGKFTTESDVWSFGVVLWEIYSYGLQPYYGYNNQEVIDMIRSRQLLPCPEDCPTMIYSLMIECWHEVANRRPQFPEIHHRLHNWYINQTYLSDFCNESITSYSGSSHKSTNKTNSTQLSAPIYKCDPKDMNFKVNTDQQPSFCNLNDHSNGIKMLPSSFQNTNPVEQRPNCGFNEHGTPMKTSVYPNQTTNINLNDFDEKQCCSPKLSGAKKVLPPAPQSMSKINTPNGTRPIQNGAQLVVRLPDPSKVTTETRVSK</sequence>
<evidence type="ECO:0000256" key="10">
    <source>
        <dbReference type="ARBA" id="ARBA00023018"/>
    </source>
</evidence>
<reference evidence="29" key="1">
    <citation type="submission" date="2021-01" db="UniProtKB">
        <authorList>
            <consortium name="EnsemblMetazoa"/>
        </authorList>
    </citation>
    <scope>IDENTIFICATION</scope>
    <source>
        <strain evidence="29">DH4</strain>
    </source>
</reference>
<dbReference type="GO" id="GO:0007169">
    <property type="term" value="P:cell surface receptor protein tyrosine kinase signaling pathway"/>
    <property type="evidence" value="ECO:0007669"/>
    <property type="project" value="InterPro"/>
</dbReference>
<dbReference type="GeneID" id="413616"/>
<dbReference type="Gene3D" id="2.40.20.10">
    <property type="entry name" value="Plasminogen Kringle 4"/>
    <property type="match status" value="1"/>
</dbReference>
<dbReference type="SUPFAM" id="SSF56112">
    <property type="entry name" value="Protein kinase-like (PK-like)"/>
    <property type="match status" value="1"/>
</dbReference>
<dbReference type="InterPro" id="IPR013783">
    <property type="entry name" value="Ig-like_fold"/>
</dbReference>
<feature type="domain" description="FZ" evidence="26">
    <location>
        <begin position="331"/>
        <end position="551"/>
    </location>
</feature>
<dbReference type="Pfam" id="PF07679">
    <property type="entry name" value="I-set"/>
    <property type="match status" value="1"/>
</dbReference>
<keyword evidence="8 20" id="KW-0067">ATP-binding</keyword>
<keyword evidence="24" id="KW-0732">Signal</keyword>
<evidence type="ECO:0000313" key="31">
    <source>
        <dbReference type="RefSeq" id="XP_026297809.1"/>
    </source>
</evidence>
<dbReference type="InterPro" id="IPR018056">
    <property type="entry name" value="Kringle_CS"/>
</dbReference>
<dbReference type="PROSITE" id="PS00107">
    <property type="entry name" value="PROTEIN_KINASE_ATP"/>
    <property type="match status" value="1"/>
</dbReference>
<evidence type="ECO:0000256" key="12">
    <source>
        <dbReference type="ARBA" id="ARBA00023137"/>
    </source>
</evidence>
<dbReference type="InterPro" id="IPR013098">
    <property type="entry name" value="Ig_I-set"/>
</dbReference>
<dbReference type="PANTHER" id="PTHR24416">
    <property type="entry name" value="TYROSINE-PROTEIN KINASE RECEPTOR"/>
    <property type="match status" value="1"/>
</dbReference>
<organism evidence="29">
    <name type="scientific">Apis mellifera</name>
    <name type="common">Honeybee</name>
    <dbReference type="NCBI Taxonomy" id="7460"/>
    <lineage>
        <taxon>Eukaryota</taxon>
        <taxon>Metazoa</taxon>
        <taxon>Ecdysozoa</taxon>
        <taxon>Arthropoda</taxon>
        <taxon>Hexapoda</taxon>
        <taxon>Insecta</taxon>
        <taxon>Pterygota</taxon>
        <taxon>Neoptera</taxon>
        <taxon>Endopterygota</taxon>
        <taxon>Hymenoptera</taxon>
        <taxon>Apocrita</taxon>
        <taxon>Aculeata</taxon>
        <taxon>Apoidea</taxon>
        <taxon>Anthophila</taxon>
        <taxon>Apidae</taxon>
        <taxon>Apis</taxon>
    </lineage>
</organism>